<organism evidence="1 2">
    <name type="scientific">Cupriavidus pauculus</name>
    <dbReference type="NCBI Taxonomy" id="82633"/>
    <lineage>
        <taxon>Bacteria</taxon>
        <taxon>Pseudomonadati</taxon>
        <taxon>Pseudomonadota</taxon>
        <taxon>Betaproteobacteria</taxon>
        <taxon>Burkholderiales</taxon>
        <taxon>Burkholderiaceae</taxon>
        <taxon>Cupriavidus</taxon>
    </lineage>
</organism>
<proteinExistence type="predicted"/>
<dbReference type="Proteomes" id="UP000234341">
    <property type="component" value="Unassembled WGS sequence"/>
</dbReference>
<reference evidence="1 2" key="1">
    <citation type="submission" date="2017-12" db="EMBL/GenBank/DDBJ databases">
        <title>Genome sequence of the active heterotrophic nitrifier-denitrifier, Cupriavidus pauculus UM1.</title>
        <authorList>
            <person name="Putonti C."/>
            <person name="Castignetti D."/>
        </authorList>
    </citation>
    <scope>NUCLEOTIDE SEQUENCE [LARGE SCALE GENOMIC DNA]</scope>
    <source>
        <strain evidence="1 2">UM1</strain>
    </source>
</reference>
<accession>A0A2N5CBA6</accession>
<sequence length="76" mass="8393">MAEAVLHSRDLQIARAMVELLAEDSARLTALETALKQAGHQLHFHLGEFRLAPATRAHAGKFATLREAIDHLDTTH</sequence>
<gene>
    <name evidence="1" type="ORF">CYJ10_17075</name>
</gene>
<dbReference type="EMBL" id="PJRP01000007">
    <property type="protein sequence ID" value="PLP99522.1"/>
    <property type="molecule type" value="Genomic_DNA"/>
</dbReference>
<evidence type="ECO:0000313" key="2">
    <source>
        <dbReference type="Proteomes" id="UP000234341"/>
    </source>
</evidence>
<comment type="caution">
    <text evidence="1">The sequence shown here is derived from an EMBL/GenBank/DDBJ whole genome shotgun (WGS) entry which is preliminary data.</text>
</comment>
<name>A0A2N5CBA6_9BURK</name>
<dbReference type="AlphaFoldDB" id="A0A2N5CBA6"/>
<protein>
    <submittedName>
        <fullName evidence="1">Uncharacterized protein</fullName>
    </submittedName>
</protein>
<evidence type="ECO:0000313" key="1">
    <source>
        <dbReference type="EMBL" id="PLP99522.1"/>
    </source>
</evidence>